<dbReference type="SUPFAM" id="SSF50494">
    <property type="entry name" value="Trypsin-like serine proteases"/>
    <property type="match status" value="1"/>
</dbReference>
<evidence type="ECO:0000256" key="8">
    <source>
        <dbReference type="SAM" id="SignalP"/>
    </source>
</evidence>
<dbReference type="Proteomes" id="UP000515160">
    <property type="component" value="Chromosome 2R"/>
</dbReference>
<dbReference type="InterPro" id="IPR009003">
    <property type="entry name" value="Peptidase_S1_PA"/>
</dbReference>
<gene>
    <name evidence="11" type="primary">LOC117576752</name>
</gene>
<keyword evidence="6" id="KW-1015">Disulfide bond</keyword>
<evidence type="ECO:0000256" key="4">
    <source>
        <dbReference type="ARBA" id="ARBA00022801"/>
    </source>
</evidence>
<dbReference type="InterPro" id="IPR033116">
    <property type="entry name" value="TRYPSIN_SER"/>
</dbReference>
<keyword evidence="2" id="KW-0964">Secreted</keyword>
<sequence length="305" mass="33665">MEQRGSGCQCQLLMALLSHLMLAVVAELETHAKVVGGHPISIEVVPYQVSVRLRAFDEIEFGAGHMCSGTVISQRVVCSAAHCFADNATYPPVYNDPEDYIVVGGSSHLNTFGRFGQVYLVQEIIGHEAYHPFTLENDIALVFLNSYIPWQHYTTRALPLATQQVQPGTLCLISGWGNPFRALHQGVVPIQDQRLCSFIYNHLPISQICAGYLRGGIDACKGDSGGPLVCRGQLTGIVSWGVDCGRDFFPGVYTNVSHFLKWIERANSSLDYSKFLKMHPFNGVDQRCFDFYVVISCLILAISSV</sequence>
<dbReference type="InterPro" id="IPR001254">
    <property type="entry name" value="Trypsin_dom"/>
</dbReference>
<evidence type="ECO:0000313" key="11">
    <source>
        <dbReference type="RefSeq" id="XP_034117676.2"/>
    </source>
</evidence>
<dbReference type="FunFam" id="2.40.10.10:FF:000002">
    <property type="entry name" value="Transmembrane protease serine"/>
    <property type="match status" value="1"/>
</dbReference>
<feature type="domain" description="Peptidase S1" evidence="9">
    <location>
        <begin position="34"/>
        <end position="268"/>
    </location>
</feature>
<dbReference type="CDD" id="cd00190">
    <property type="entry name" value="Tryp_SPc"/>
    <property type="match status" value="1"/>
</dbReference>
<dbReference type="InterPro" id="IPR043504">
    <property type="entry name" value="Peptidase_S1_PA_chymotrypsin"/>
</dbReference>
<evidence type="ECO:0000256" key="1">
    <source>
        <dbReference type="ARBA" id="ARBA00004613"/>
    </source>
</evidence>
<evidence type="ECO:0000256" key="6">
    <source>
        <dbReference type="ARBA" id="ARBA00023157"/>
    </source>
</evidence>
<evidence type="ECO:0000256" key="3">
    <source>
        <dbReference type="ARBA" id="ARBA00022670"/>
    </source>
</evidence>
<dbReference type="InterPro" id="IPR050127">
    <property type="entry name" value="Serine_Proteases_S1"/>
</dbReference>
<dbReference type="OrthoDB" id="10059102at2759"/>
<feature type="chain" id="PRO_5038490513" evidence="8">
    <location>
        <begin position="27"/>
        <end position="305"/>
    </location>
</feature>
<dbReference type="GO" id="GO:0004252">
    <property type="term" value="F:serine-type endopeptidase activity"/>
    <property type="evidence" value="ECO:0007669"/>
    <property type="project" value="InterPro"/>
</dbReference>
<keyword evidence="5" id="KW-0720">Serine protease</keyword>
<dbReference type="Pfam" id="PF00089">
    <property type="entry name" value="Trypsin"/>
    <property type="match status" value="1"/>
</dbReference>
<dbReference type="PANTHER" id="PTHR24264:SF65">
    <property type="entry name" value="SRCR DOMAIN-CONTAINING PROTEIN"/>
    <property type="match status" value="1"/>
</dbReference>
<dbReference type="PROSITE" id="PS50240">
    <property type="entry name" value="TRYPSIN_DOM"/>
    <property type="match status" value="1"/>
</dbReference>
<organism evidence="10 11">
    <name type="scientific">Drosophila albomicans</name>
    <name type="common">Fruit fly</name>
    <dbReference type="NCBI Taxonomy" id="7291"/>
    <lineage>
        <taxon>Eukaryota</taxon>
        <taxon>Metazoa</taxon>
        <taxon>Ecdysozoa</taxon>
        <taxon>Arthropoda</taxon>
        <taxon>Hexapoda</taxon>
        <taxon>Insecta</taxon>
        <taxon>Pterygota</taxon>
        <taxon>Neoptera</taxon>
        <taxon>Endopterygota</taxon>
        <taxon>Diptera</taxon>
        <taxon>Brachycera</taxon>
        <taxon>Muscomorpha</taxon>
        <taxon>Ephydroidea</taxon>
        <taxon>Drosophilidae</taxon>
        <taxon>Drosophila</taxon>
    </lineage>
</organism>
<evidence type="ECO:0000256" key="7">
    <source>
        <dbReference type="ARBA" id="ARBA00024195"/>
    </source>
</evidence>
<dbReference type="PRINTS" id="PR00722">
    <property type="entry name" value="CHYMOTRYPSIN"/>
</dbReference>
<dbReference type="RefSeq" id="XP_034117676.2">
    <property type="nucleotide sequence ID" value="XM_034261785.2"/>
</dbReference>
<accession>A0A6P8XMD3</accession>
<keyword evidence="8" id="KW-0732">Signal</keyword>
<dbReference type="GO" id="GO:0005615">
    <property type="term" value="C:extracellular space"/>
    <property type="evidence" value="ECO:0007669"/>
    <property type="project" value="TreeGrafter"/>
</dbReference>
<evidence type="ECO:0000256" key="2">
    <source>
        <dbReference type="ARBA" id="ARBA00022525"/>
    </source>
</evidence>
<keyword evidence="3" id="KW-0645">Protease</keyword>
<comment type="similarity">
    <text evidence="7">Belongs to the peptidase S1 family. CLIP subfamily.</text>
</comment>
<keyword evidence="10" id="KW-1185">Reference proteome</keyword>
<dbReference type="GeneID" id="117576752"/>
<evidence type="ECO:0000313" key="10">
    <source>
        <dbReference type="Proteomes" id="UP000515160"/>
    </source>
</evidence>
<feature type="signal peptide" evidence="8">
    <location>
        <begin position="1"/>
        <end position="26"/>
    </location>
</feature>
<dbReference type="PROSITE" id="PS00135">
    <property type="entry name" value="TRYPSIN_SER"/>
    <property type="match status" value="1"/>
</dbReference>
<keyword evidence="4" id="KW-0378">Hydrolase</keyword>
<comment type="subcellular location">
    <subcellularLocation>
        <location evidence="1">Secreted</location>
    </subcellularLocation>
</comment>
<dbReference type="Gene3D" id="2.40.10.10">
    <property type="entry name" value="Trypsin-like serine proteases"/>
    <property type="match status" value="1"/>
</dbReference>
<dbReference type="AlphaFoldDB" id="A0A6P8XMD3"/>
<reference evidence="11" key="1">
    <citation type="submission" date="2025-08" db="UniProtKB">
        <authorList>
            <consortium name="RefSeq"/>
        </authorList>
    </citation>
    <scope>IDENTIFICATION</scope>
    <source>
        <strain evidence="11">15112-1751.03</strain>
        <tissue evidence="11">Whole Adult</tissue>
    </source>
</reference>
<dbReference type="SMART" id="SM00020">
    <property type="entry name" value="Tryp_SPc"/>
    <property type="match status" value="1"/>
</dbReference>
<dbReference type="PANTHER" id="PTHR24264">
    <property type="entry name" value="TRYPSIN-RELATED"/>
    <property type="match status" value="1"/>
</dbReference>
<name>A0A6P8XMD3_DROAB</name>
<dbReference type="GO" id="GO:0006508">
    <property type="term" value="P:proteolysis"/>
    <property type="evidence" value="ECO:0007669"/>
    <property type="project" value="UniProtKB-KW"/>
</dbReference>
<dbReference type="InterPro" id="IPR001314">
    <property type="entry name" value="Peptidase_S1A"/>
</dbReference>
<protein>
    <submittedName>
        <fullName evidence="11">Trypsin I-P1</fullName>
    </submittedName>
</protein>
<evidence type="ECO:0000259" key="9">
    <source>
        <dbReference type="PROSITE" id="PS50240"/>
    </source>
</evidence>
<evidence type="ECO:0000256" key="5">
    <source>
        <dbReference type="ARBA" id="ARBA00022825"/>
    </source>
</evidence>
<proteinExistence type="inferred from homology"/>